<comment type="similarity">
    <text evidence="1">Belongs to the short-chain dehydrogenases/reductases (SDR) family.</text>
</comment>
<accession>A0A4V6NDG8</accession>
<dbReference type="InterPro" id="IPR002347">
    <property type="entry name" value="SDR_fam"/>
</dbReference>
<evidence type="ECO:0000313" key="5">
    <source>
        <dbReference type="EMBL" id="TCK23586.1"/>
    </source>
</evidence>
<dbReference type="OrthoDB" id="9804774at2"/>
<dbReference type="AlphaFoldDB" id="A0A4V6NDG8"/>
<dbReference type="SUPFAM" id="SSF51735">
    <property type="entry name" value="NAD(P)-binding Rossmann-fold domains"/>
    <property type="match status" value="1"/>
</dbReference>
<dbReference type="FunFam" id="3.40.50.720:FF:000173">
    <property type="entry name" value="3-oxoacyl-[acyl-carrier protein] reductase"/>
    <property type="match status" value="1"/>
</dbReference>
<keyword evidence="6" id="KW-1185">Reference proteome</keyword>
<dbReference type="Gene3D" id="3.40.50.720">
    <property type="entry name" value="NAD(P)-binding Rossmann-like Domain"/>
    <property type="match status" value="1"/>
</dbReference>
<protein>
    <submittedName>
        <fullName evidence="5">3-oxoacyl-[acyl-carrier protein] reductase</fullName>
    </submittedName>
</protein>
<keyword evidence="2" id="KW-0560">Oxidoreductase</keyword>
<comment type="caution">
    <text evidence="5">The sequence shown here is derived from an EMBL/GenBank/DDBJ whole genome shotgun (WGS) entry which is preliminary data.</text>
</comment>
<dbReference type="GO" id="GO:0016491">
    <property type="term" value="F:oxidoreductase activity"/>
    <property type="evidence" value="ECO:0007669"/>
    <property type="project" value="UniProtKB-KW"/>
</dbReference>
<sequence>MSTPDRESTSRPVAIVTGGSRNIGRAIALALGAAGMAVVIVARSDRDAAETVVRELEALGTQATLMLADVAREASADLIVEHALERFGRLDILVNNAAIRREKPVEAMSFAEWREILAICLDGAFLLSRAAIPHLAASPAGAIVNIGGLTAYTGAPNRAHVVAAKAGLDGLTKALAVELAPRGITVNLVSPGRIGTDRSHASAEKNPAHHARNQTLLGREGTPEEVAAMVAYLAGPAARFLTGQTLHVNGGAFLP</sequence>
<dbReference type="PANTHER" id="PTHR42879">
    <property type="entry name" value="3-OXOACYL-(ACYL-CARRIER-PROTEIN) REDUCTASE"/>
    <property type="match status" value="1"/>
</dbReference>
<gene>
    <name evidence="5" type="ORF">EV667_3425</name>
</gene>
<dbReference type="PRINTS" id="PR00081">
    <property type="entry name" value="GDHRDH"/>
</dbReference>
<dbReference type="Pfam" id="PF13561">
    <property type="entry name" value="adh_short_C2"/>
    <property type="match status" value="1"/>
</dbReference>
<dbReference type="EMBL" id="SMFY01000003">
    <property type="protein sequence ID" value="TCK23586.1"/>
    <property type="molecule type" value="Genomic_DNA"/>
</dbReference>
<dbReference type="InterPro" id="IPR050259">
    <property type="entry name" value="SDR"/>
</dbReference>
<feature type="region of interest" description="Disordered" evidence="3">
    <location>
        <begin position="195"/>
        <end position="216"/>
    </location>
</feature>
<evidence type="ECO:0000313" key="6">
    <source>
        <dbReference type="Proteomes" id="UP000295030"/>
    </source>
</evidence>
<feature type="compositionally biased region" description="Basic and acidic residues" evidence="3">
    <location>
        <begin position="195"/>
        <end position="207"/>
    </location>
</feature>
<dbReference type="Proteomes" id="UP000295030">
    <property type="component" value="Unassembled WGS sequence"/>
</dbReference>
<evidence type="ECO:0000256" key="3">
    <source>
        <dbReference type="SAM" id="MobiDB-lite"/>
    </source>
</evidence>
<name>A0A4V6NDG8_ANCAQ</name>
<dbReference type="RefSeq" id="WP_131836530.1">
    <property type="nucleotide sequence ID" value="NZ_SMFY01000003.1"/>
</dbReference>
<dbReference type="InterPro" id="IPR057326">
    <property type="entry name" value="KR_dom"/>
</dbReference>
<evidence type="ECO:0000256" key="1">
    <source>
        <dbReference type="ARBA" id="ARBA00006484"/>
    </source>
</evidence>
<dbReference type="SMART" id="SM00822">
    <property type="entry name" value="PKS_KR"/>
    <property type="match status" value="1"/>
</dbReference>
<feature type="domain" description="Ketoreductase" evidence="4">
    <location>
        <begin position="12"/>
        <end position="183"/>
    </location>
</feature>
<evidence type="ECO:0000259" key="4">
    <source>
        <dbReference type="SMART" id="SM00822"/>
    </source>
</evidence>
<evidence type="ECO:0000256" key="2">
    <source>
        <dbReference type="ARBA" id="ARBA00023002"/>
    </source>
</evidence>
<reference evidence="5 6" key="1">
    <citation type="submission" date="2019-03" db="EMBL/GenBank/DDBJ databases">
        <title>Genomic Encyclopedia of Type Strains, Phase IV (KMG-IV): sequencing the most valuable type-strain genomes for metagenomic binning, comparative biology and taxonomic classification.</title>
        <authorList>
            <person name="Goeker M."/>
        </authorList>
    </citation>
    <scope>NUCLEOTIDE SEQUENCE [LARGE SCALE GENOMIC DNA]</scope>
    <source>
        <strain evidence="5 6">DSM 101</strain>
    </source>
</reference>
<dbReference type="NCBIfam" id="NF009466">
    <property type="entry name" value="PRK12826.1-2"/>
    <property type="match status" value="1"/>
</dbReference>
<dbReference type="PANTHER" id="PTHR42879:SF2">
    <property type="entry name" value="3-OXOACYL-[ACYL-CARRIER-PROTEIN] REDUCTASE FABG"/>
    <property type="match status" value="1"/>
</dbReference>
<dbReference type="PRINTS" id="PR00080">
    <property type="entry name" value="SDRFAMILY"/>
</dbReference>
<organism evidence="5 6">
    <name type="scientific">Ancylobacter aquaticus</name>
    <dbReference type="NCBI Taxonomy" id="100"/>
    <lineage>
        <taxon>Bacteria</taxon>
        <taxon>Pseudomonadati</taxon>
        <taxon>Pseudomonadota</taxon>
        <taxon>Alphaproteobacteria</taxon>
        <taxon>Hyphomicrobiales</taxon>
        <taxon>Xanthobacteraceae</taxon>
        <taxon>Ancylobacter</taxon>
    </lineage>
</organism>
<proteinExistence type="inferred from homology"/>
<dbReference type="InterPro" id="IPR036291">
    <property type="entry name" value="NAD(P)-bd_dom_sf"/>
</dbReference>